<organism evidence="1 2">
    <name type="scientific">Pisum sativum</name>
    <name type="common">Garden pea</name>
    <name type="synonym">Lathyrus oleraceus</name>
    <dbReference type="NCBI Taxonomy" id="3888"/>
    <lineage>
        <taxon>Eukaryota</taxon>
        <taxon>Viridiplantae</taxon>
        <taxon>Streptophyta</taxon>
        <taxon>Embryophyta</taxon>
        <taxon>Tracheophyta</taxon>
        <taxon>Spermatophyta</taxon>
        <taxon>Magnoliopsida</taxon>
        <taxon>eudicotyledons</taxon>
        <taxon>Gunneridae</taxon>
        <taxon>Pentapetalae</taxon>
        <taxon>rosids</taxon>
        <taxon>fabids</taxon>
        <taxon>Fabales</taxon>
        <taxon>Fabaceae</taxon>
        <taxon>Papilionoideae</taxon>
        <taxon>50 kb inversion clade</taxon>
        <taxon>NPAAA clade</taxon>
        <taxon>Hologalegina</taxon>
        <taxon>IRL clade</taxon>
        <taxon>Fabeae</taxon>
        <taxon>Lathyrus</taxon>
    </lineage>
</organism>
<accession>A0A9D4ZRC4</accession>
<dbReference type="Gramene" id="Psat07G0000900-T1">
    <property type="protein sequence ID" value="KAI5382417.1"/>
    <property type="gene ID" value="KIW84_070009"/>
</dbReference>
<sequence>MLLGVDNDVKDNDVEEAPTEDVFRDISSLNDISIKIQGCSLRISGIRFPIDLFVLAFEGPDVVLDFPRLHLFGKVTHDYSDLTTKFLQEGQIVTLHGDSLVHSHSMSLPQFQSLVLLAGISTHINVRNWS</sequence>
<name>A0A9D4ZRC4_PEA</name>
<keyword evidence="2" id="KW-1185">Reference proteome</keyword>
<comment type="caution">
    <text evidence="1">The sequence shown here is derived from an EMBL/GenBank/DDBJ whole genome shotgun (WGS) entry which is preliminary data.</text>
</comment>
<protein>
    <submittedName>
        <fullName evidence="1">Uncharacterized protein</fullName>
    </submittedName>
</protein>
<dbReference type="EMBL" id="JAMSHJ010000007">
    <property type="protein sequence ID" value="KAI5382417.1"/>
    <property type="molecule type" value="Genomic_DNA"/>
</dbReference>
<dbReference type="AlphaFoldDB" id="A0A9D4ZRC4"/>
<dbReference type="Proteomes" id="UP001058974">
    <property type="component" value="Chromosome 7"/>
</dbReference>
<proteinExistence type="predicted"/>
<reference evidence="1 2" key="1">
    <citation type="journal article" date="2022" name="Nat. Genet.">
        <title>Improved pea reference genome and pan-genome highlight genomic features and evolutionary characteristics.</title>
        <authorList>
            <person name="Yang T."/>
            <person name="Liu R."/>
            <person name="Luo Y."/>
            <person name="Hu S."/>
            <person name="Wang D."/>
            <person name="Wang C."/>
            <person name="Pandey M.K."/>
            <person name="Ge S."/>
            <person name="Xu Q."/>
            <person name="Li N."/>
            <person name="Li G."/>
            <person name="Huang Y."/>
            <person name="Saxena R.K."/>
            <person name="Ji Y."/>
            <person name="Li M."/>
            <person name="Yan X."/>
            <person name="He Y."/>
            <person name="Liu Y."/>
            <person name="Wang X."/>
            <person name="Xiang C."/>
            <person name="Varshney R.K."/>
            <person name="Ding H."/>
            <person name="Gao S."/>
            <person name="Zong X."/>
        </authorList>
    </citation>
    <scope>NUCLEOTIDE SEQUENCE [LARGE SCALE GENOMIC DNA]</scope>
    <source>
        <strain evidence="1 2">cv. Zhongwan 6</strain>
    </source>
</reference>
<evidence type="ECO:0000313" key="2">
    <source>
        <dbReference type="Proteomes" id="UP001058974"/>
    </source>
</evidence>
<evidence type="ECO:0000313" key="1">
    <source>
        <dbReference type="EMBL" id="KAI5382417.1"/>
    </source>
</evidence>
<gene>
    <name evidence="1" type="ORF">KIW84_070009</name>
</gene>